<gene>
    <name evidence="1" type="ORF">EV182_005690</name>
</gene>
<evidence type="ECO:0000313" key="2">
    <source>
        <dbReference type="Proteomes" id="UP001145114"/>
    </source>
</evidence>
<proteinExistence type="predicted"/>
<name>A0ACC1HA95_9FUNG</name>
<dbReference type="EMBL" id="JAMZIH010007247">
    <property type="protein sequence ID" value="KAJ1673206.1"/>
    <property type="molecule type" value="Genomic_DNA"/>
</dbReference>
<organism evidence="1 2">
    <name type="scientific">Spiromyces aspiralis</name>
    <dbReference type="NCBI Taxonomy" id="68401"/>
    <lineage>
        <taxon>Eukaryota</taxon>
        <taxon>Fungi</taxon>
        <taxon>Fungi incertae sedis</taxon>
        <taxon>Zoopagomycota</taxon>
        <taxon>Kickxellomycotina</taxon>
        <taxon>Kickxellomycetes</taxon>
        <taxon>Kickxellales</taxon>
        <taxon>Kickxellaceae</taxon>
        <taxon>Spiromyces</taxon>
    </lineage>
</organism>
<evidence type="ECO:0000313" key="1">
    <source>
        <dbReference type="EMBL" id="KAJ1673206.1"/>
    </source>
</evidence>
<sequence>MYQVISSAIVNVPPPKGVIKLTHLGSLKSYRLDNNTKEYLDKTFDRDVDGRKLGLFSKKLLRRRNFATFVENNNFLHVELHAEAKKVAVYTTTSYELQIPTLNIRQPGLEEHSDELSPSSSLSSSLFQISTAGHNVDVDSSLESPSSEDSGGITILRRSKAEGDEETGEILADDATLKAIDESRPANKLDSTHN</sequence>
<dbReference type="Proteomes" id="UP001145114">
    <property type="component" value="Unassembled WGS sequence"/>
</dbReference>
<comment type="caution">
    <text evidence="1">The sequence shown here is derived from an EMBL/GenBank/DDBJ whole genome shotgun (WGS) entry which is preliminary data.</text>
</comment>
<reference evidence="1" key="1">
    <citation type="submission" date="2022-06" db="EMBL/GenBank/DDBJ databases">
        <title>Phylogenomic reconstructions and comparative analyses of Kickxellomycotina fungi.</title>
        <authorList>
            <person name="Reynolds N.K."/>
            <person name="Stajich J.E."/>
            <person name="Barry K."/>
            <person name="Grigoriev I.V."/>
            <person name="Crous P."/>
            <person name="Smith M.E."/>
        </authorList>
    </citation>
    <scope>NUCLEOTIDE SEQUENCE</scope>
    <source>
        <strain evidence="1">RSA 2271</strain>
    </source>
</reference>
<protein>
    <submittedName>
        <fullName evidence="1">Uncharacterized protein</fullName>
    </submittedName>
</protein>
<accession>A0ACC1HA95</accession>
<keyword evidence="2" id="KW-1185">Reference proteome</keyword>